<feature type="transmembrane region" description="Helical" evidence="8">
    <location>
        <begin position="191"/>
        <end position="212"/>
    </location>
</feature>
<keyword evidence="11" id="KW-1185">Reference proteome</keyword>
<evidence type="ECO:0000256" key="2">
    <source>
        <dbReference type="ARBA" id="ARBA00010992"/>
    </source>
</evidence>
<sequence length="461" mass="49601">MDSKGSETSQFSTPMLSTVNDGIDILGNEQSEASPTPPILVLTTLSAVLGSYVFGFAIGYSSSTQSGIMHDLHLTLAQYSTFGSILTIGATVGAIVSGRIADYAGRRVAMSFSEVLCILGSVTIAFSKVAWWLYVGRMLIGCGIGIISYVVPVYVAEITPKNIRGSFTGGHQLMACCGLSLTYLIGAFFNWRILAVIGTVPCVVQLLTLPFIPDSPRWLAKVGRLKESDSALQRLRGKHADVYQEATEIRDYTETLRPHTEASIIGLFQLQYLKTLTVSVGLMVLQQFGGISGFLFYTNSIFISAGFPDSIGTIAMVAVKIPLTTLGLLLMDKCGRRPLLLASAIGTCLGSFLTALSFFLKACLIQDSQEWKGISPIMALVGVLIFPINVKASAGSLVTLVHWSCSWIVSYGFNFLTSWSSAGTFFIFFGICGLTVIFVAKLVPETKGRTLEEIQASLNSS</sequence>
<evidence type="ECO:0000259" key="9">
    <source>
        <dbReference type="PROSITE" id="PS50850"/>
    </source>
</evidence>
<feature type="transmembrane region" description="Helical" evidence="8">
    <location>
        <begin position="72"/>
        <end position="96"/>
    </location>
</feature>
<dbReference type="InterPro" id="IPR020846">
    <property type="entry name" value="MFS_dom"/>
</dbReference>
<keyword evidence="4" id="KW-0762">Sugar transport</keyword>
<dbReference type="SUPFAM" id="SSF103473">
    <property type="entry name" value="MFS general substrate transporter"/>
    <property type="match status" value="1"/>
</dbReference>
<organism evidence="10 11">
    <name type="scientific">Sphenostylis stenocarpa</name>
    <dbReference type="NCBI Taxonomy" id="92480"/>
    <lineage>
        <taxon>Eukaryota</taxon>
        <taxon>Viridiplantae</taxon>
        <taxon>Streptophyta</taxon>
        <taxon>Embryophyta</taxon>
        <taxon>Tracheophyta</taxon>
        <taxon>Spermatophyta</taxon>
        <taxon>Magnoliopsida</taxon>
        <taxon>eudicotyledons</taxon>
        <taxon>Gunneridae</taxon>
        <taxon>Pentapetalae</taxon>
        <taxon>rosids</taxon>
        <taxon>fabids</taxon>
        <taxon>Fabales</taxon>
        <taxon>Fabaceae</taxon>
        <taxon>Papilionoideae</taxon>
        <taxon>50 kb inversion clade</taxon>
        <taxon>NPAAA clade</taxon>
        <taxon>indigoferoid/millettioid clade</taxon>
        <taxon>Phaseoleae</taxon>
        <taxon>Sphenostylis</taxon>
    </lineage>
</organism>
<evidence type="ECO:0000256" key="3">
    <source>
        <dbReference type="ARBA" id="ARBA00022448"/>
    </source>
</evidence>
<dbReference type="EMBL" id="OY731403">
    <property type="protein sequence ID" value="CAJ1960928.1"/>
    <property type="molecule type" value="Genomic_DNA"/>
</dbReference>
<dbReference type="InterPro" id="IPR050549">
    <property type="entry name" value="MFS_Trehalose_Transporter"/>
</dbReference>
<accession>A0AA86SIB8</accession>
<dbReference type="PRINTS" id="PR00171">
    <property type="entry name" value="SUGRTRNSPORT"/>
</dbReference>
<dbReference type="FunFam" id="1.20.1250.20:FF:000043">
    <property type="entry name" value="sugar transporter ERD6-like 6"/>
    <property type="match status" value="1"/>
</dbReference>
<proteinExistence type="inferred from homology"/>
<dbReference type="InterPro" id="IPR005829">
    <property type="entry name" value="Sugar_transporter_CS"/>
</dbReference>
<feature type="transmembrane region" description="Helical" evidence="8">
    <location>
        <begin position="167"/>
        <end position="185"/>
    </location>
</feature>
<evidence type="ECO:0000313" key="10">
    <source>
        <dbReference type="EMBL" id="CAJ1960928.1"/>
    </source>
</evidence>
<feature type="transmembrane region" description="Helical" evidence="8">
    <location>
        <begin position="338"/>
        <end position="359"/>
    </location>
</feature>
<evidence type="ECO:0000256" key="4">
    <source>
        <dbReference type="ARBA" id="ARBA00022597"/>
    </source>
</evidence>
<dbReference type="PANTHER" id="PTHR48021:SF19">
    <property type="entry name" value="GENERAL SUBSTRATE TRANSPORTER"/>
    <property type="match status" value="1"/>
</dbReference>
<name>A0AA86SIB8_9FABA</name>
<feature type="transmembrane region" description="Helical" evidence="8">
    <location>
        <begin position="310"/>
        <end position="331"/>
    </location>
</feature>
<dbReference type="InterPro" id="IPR044775">
    <property type="entry name" value="MFS_ERD6/Tret1-like"/>
</dbReference>
<dbReference type="Gramene" id="rna-AYBTSS11_LOCUS18459">
    <property type="protein sequence ID" value="CAJ1960928.1"/>
    <property type="gene ID" value="gene-AYBTSS11_LOCUS18459"/>
</dbReference>
<dbReference type="PROSITE" id="PS50850">
    <property type="entry name" value="MFS"/>
    <property type="match status" value="1"/>
</dbReference>
<keyword evidence="5 8" id="KW-0812">Transmembrane</keyword>
<comment type="subcellular location">
    <subcellularLocation>
        <location evidence="1">Membrane</location>
        <topology evidence="1">Multi-pass membrane protein</topology>
    </subcellularLocation>
</comment>
<dbReference type="InterPro" id="IPR036259">
    <property type="entry name" value="MFS_trans_sf"/>
</dbReference>
<dbReference type="AlphaFoldDB" id="A0AA86SIB8"/>
<evidence type="ECO:0000313" key="11">
    <source>
        <dbReference type="Proteomes" id="UP001189624"/>
    </source>
</evidence>
<evidence type="ECO:0000256" key="5">
    <source>
        <dbReference type="ARBA" id="ARBA00022692"/>
    </source>
</evidence>
<dbReference type="PROSITE" id="PS00216">
    <property type="entry name" value="SUGAR_TRANSPORT_1"/>
    <property type="match status" value="1"/>
</dbReference>
<gene>
    <name evidence="10" type="ORF">AYBTSS11_LOCUS18459</name>
</gene>
<feature type="transmembrane region" description="Helical" evidence="8">
    <location>
        <begin position="422"/>
        <end position="443"/>
    </location>
</feature>
<evidence type="ECO:0000256" key="8">
    <source>
        <dbReference type="SAM" id="Phobius"/>
    </source>
</evidence>
<feature type="transmembrane region" description="Helical" evidence="8">
    <location>
        <begin position="276"/>
        <end position="298"/>
    </location>
</feature>
<evidence type="ECO:0000256" key="1">
    <source>
        <dbReference type="ARBA" id="ARBA00004141"/>
    </source>
</evidence>
<dbReference type="Pfam" id="PF00083">
    <property type="entry name" value="Sugar_tr"/>
    <property type="match status" value="1"/>
</dbReference>
<feature type="transmembrane region" description="Helical" evidence="8">
    <location>
        <begin position="132"/>
        <end position="155"/>
    </location>
</feature>
<feature type="transmembrane region" description="Helical" evidence="8">
    <location>
        <begin position="39"/>
        <end position="60"/>
    </location>
</feature>
<dbReference type="InterPro" id="IPR003663">
    <property type="entry name" value="Sugar/inositol_transpt"/>
</dbReference>
<dbReference type="GO" id="GO:0051119">
    <property type="term" value="F:sugar transmembrane transporter activity"/>
    <property type="evidence" value="ECO:0007669"/>
    <property type="project" value="InterPro"/>
</dbReference>
<dbReference type="GO" id="GO:0016020">
    <property type="term" value="C:membrane"/>
    <property type="evidence" value="ECO:0007669"/>
    <property type="project" value="UniProtKB-SubCell"/>
</dbReference>
<reference evidence="10" key="1">
    <citation type="submission" date="2023-10" db="EMBL/GenBank/DDBJ databases">
        <authorList>
            <person name="Domelevo Entfellner J.-B."/>
        </authorList>
    </citation>
    <scope>NUCLEOTIDE SEQUENCE</scope>
</reference>
<dbReference type="Proteomes" id="UP001189624">
    <property type="component" value="Chromosome 6"/>
</dbReference>
<comment type="similarity">
    <text evidence="2">Belongs to the major facilitator superfamily. Sugar transporter (TC 2.A.1.1) family.</text>
</comment>
<keyword evidence="7 8" id="KW-0472">Membrane</keyword>
<feature type="domain" description="Major facilitator superfamily (MFS) profile" evidence="9">
    <location>
        <begin position="43"/>
        <end position="447"/>
    </location>
</feature>
<protein>
    <recommendedName>
        <fullName evidence="9">Major facilitator superfamily (MFS) profile domain-containing protein</fullName>
    </recommendedName>
</protein>
<evidence type="ECO:0000256" key="7">
    <source>
        <dbReference type="ARBA" id="ARBA00023136"/>
    </source>
</evidence>
<keyword evidence="6 8" id="KW-1133">Transmembrane helix</keyword>
<dbReference type="InterPro" id="IPR005828">
    <property type="entry name" value="MFS_sugar_transport-like"/>
</dbReference>
<evidence type="ECO:0000256" key="6">
    <source>
        <dbReference type="ARBA" id="ARBA00022989"/>
    </source>
</evidence>
<dbReference type="PANTHER" id="PTHR48021">
    <property type="match status" value="1"/>
</dbReference>
<keyword evidence="3" id="KW-0813">Transport</keyword>
<dbReference type="Gene3D" id="1.20.1250.20">
    <property type="entry name" value="MFS general substrate transporter like domains"/>
    <property type="match status" value="1"/>
</dbReference>
<dbReference type="CDD" id="cd17358">
    <property type="entry name" value="MFS_GLUT6_8_Class3_like"/>
    <property type="match status" value="1"/>
</dbReference>